<dbReference type="AlphaFoldDB" id="A0A382GIA6"/>
<gene>
    <name evidence="7" type="ORF">METZ01_LOCUS227750</name>
</gene>
<dbReference type="Gene3D" id="3.10.50.40">
    <property type="match status" value="1"/>
</dbReference>
<evidence type="ECO:0000256" key="4">
    <source>
        <dbReference type="ARBA" id="ARBA00023235"/>
    </source>
</evidence>
<sequence length="240" mass="26934">MKKIIFILICISQITWAKDLQIKNNIEGEGVGIINHSKIQVHYLGKLEDGTKFDSSYDRGEPLSFQIGLRQVIEGWERGLMGMKIGGKRTLIVPPELAYGERGAGDLIPPNATLIFDVEIVDIKPPGYVLVITNDIFKLQKENYKFIDIRTKKERDNTGIIPGSLEITAFDIYGNFVPEFMKTFQDLVDLNDNIVFISNEGKISSILANGFVEQLGATNMHSLKGGIQQLIKENYQLSKN</sequence>
<evidence type="ECO:0000256" key="3">
    <source>
        <dbReference type="ARBA" id="ARBA00023110"/>
    </source>
</evidence>
<keyword evidence="4" id="KW-0413">Isomerase</keyword>
<feature type="domain" description="Rhodanese" evidence="6">
    <location>
        <begin position="140"/>
        <end position="239"/>
    </location>
</feature>
<evidence type="ECO:0000259" key="6">
    <source>
        <dbReference type="PROSITE" id="PS50206"/>
    </source>
</evidence>
<reference evidence="7" key="1">
    <citation type="submission" date="2018-05" db="EMBL/GenBank/DDBJ databases">
        <authorList>
            <person name="Lanie J.A."/>
            <person name="Ng W.-L."/>
            <person name="Kazmierczak K.M."/>
            <person name="Andrzejewski T.M."/>
            <person name="Davidsen T.M."/>
            <person name="Wayne K.J."/>
            <person name="Tettelin H."/>
            <person name="Glass J.I."/>
            <person name="Rusch D."/>
            <person name="Podicherti R."/>
            <person name="Tsui H.-C.T."/>
            <person name="Winkler M.E."/>
        </authorList>
    </citation>
    <scope>NUCLEOTIDE SEQUENCE</scope>
</reference>
<dbReference type="SUPFAM" id="SSF52821">
    <property type="entry name" value="Rhodanese/Cell cycle control phosphatase"/>
    <property type="match status" value="1"/>
</dbReference>
<dbReference type="Gene3D" id="3.40.250.10">
    <property type="entry name" value="Rhodanese-like domain"/>
    <property type="match status" value="1"/>
</dbReference>
<keyword evidence="3" id="KW-0697">Rotamase</keyword>
<feature type="domain" description="PPIase FKBP-type" evidence="5">
    <location>
        <begin position="36"/>
        <end position="124"/>
    </location>
</feature>
<dbReference type="CDD" id="cd00158">
    <property type="entry name" value="RHOD"/>
    <property type="match status" value="1"/>
</dbReference>
<accession>A0A382GIA6</accession>
<organism evidence="7">
    <name type="scientific">marine metagenome</name>
    <dbReference type="NCBI Taxonomy" id="408172"/>
    <lineage>
        <taxon>unclassified sequences</taxon>
        <taxon>metagenomes</taxon>
        <taxon>ecological metagenomes</taxon>
    </lineage>
</organism>
<proteinExistence type="predicted"/>
<dbReference type="PANTHER" id="PTHR45779:SF7">
    <property type="entry name" value="PEPTIDYLPROLYL ISOMERASE"/>
    <property type="match status" value="1"/>
</dbReference>
<evidence type="ECO:0000256" key="2">
    <source>
        <dbReference type="ARBA" id="ARBA00013194"/>
    </source>
</evidence>
<dbReference type="InterPro" id="IPR046357">
    <property type="entry name" value="PPIase_dom_sf"/>
</dbReference>
<dbReference type="InterPro" id="IPR044609">
    <property type="entry name" value="FKBP2/11"/>
</dbReference>
<dbReference type="InterPro" id="IPR036873">
    <property type="entry name" value="Rhodanese-like_dom_sf"/>
</dbReference>
<evidence type="ECO:0000256" key="1">
    <source>
        <dbReference type="ARBA" id="ARBA00000971"/>
    </source>
</evidence>
<evidence type="ECO:0000259" key="5">
    <source>
        <dbReference type="PROSITE" id="PS50059"/>
    </source>
</evidence>
<dbReference type="InterPro" id="IPR001763">
    <property type="entry name" value="Rhodanese-like_dom"/>
</dbReference>
<dbReference type="EC" id="5.2.1.8" evidence="2"/>
<comment type="catalytic activity">
    <reaction evidence="1">
        <text>[protein]-peptidylproline (omega=180) = [protein]-peptidylproline (omega=0)</text>
        <dbReference type="Rhea" id="RHEA:16237"/>
        <dbReference type="Rhea" id="RHEA-COMP:10747"/>
        <dbReference type="Rhea" id="RHEA-COMP:10748"/>
        <dbReference type="ChEBI" id="CHEBI:83833"/>
        <dbReference type="ChEBI" id="CHEBI:83834"/>
        <dbReference type="EC" id="5.2.1.8"/>
    </reaction>
</comment>
<evidence type="ECO:0000313" key="7">
    <source>
        <dbReference type="EMBL" id="SVB74896.1"/>
    </source>
</evidence>
<dbReference type="PANTHER" id="PTHR45779">
    <property type="entry name" value="PEPTIDYLPROLYL ISOMERASE"/>
    <property type="match status" value="1"/>
</dbReference>
<protein>
    <recommendedName>
        <fullName evidence="2">peptidylprolyl isomerase</fullName>
        <ecNumber evidence="2">5.2.1.8</ecNumber>
    </recommendedName>
</protein>
<dbReference type="GO" id="GO:0003755">
    <property type="term" value="F:peptidyl-prolyl cis-trans isomerase activity"/>
    <property type="evidence" value="ECO:0007669"/>
    <property type="project" value="UniProtKB-KW"/>
</dbReference>
<dbReference type="SUPFAM" id="SSF54534">
    <property type="entry name" value="FKBP-like"/>
    <property type="match status" value="1"/>
</dbReference>
<name>A0A382GIA6_9ZZZZ</name>
<dbReference type="PROSITE" id="PS50206">
    <property type="entry name" value="RHODANESE_3"/>
    <property type="match status" value="1"/>
</dbReference>
<dbReference type="Pfam" id="PF00254">
    <property type="entry name" value="FKBP_C"/>
    <property type="match status" value="1"/>
</dbReference>
<dbReference type="Pfam" id="PF00581">
    <property type="entry name" value="Rhodanese"/>
    <property type="match status" value="1"/>
</dbReference>
<dbReference type="InterPro" id="IPR001179">
    <property type="entry name" value="PPIase_FKBP_dom"/>
</dbReference>
<dbReference type="FunFam" id="3.10.50.40:FF:000006">
    <property type="entry name" value="Peptidyl-prolyl cis-trans isomerase"/>
    <property type="match status" value="1"/>
</dbReference>
<dbReference type="GO" id="GO:0005783">
    <property type="term" value="C:endoplasmic reticulum"/>
    <property type="evidence" value="ECO:0007669"/>
    <property type="project" value="TreeGrafter"/>
</dbReference>
<dbReference type="EMBL" id="UINC01055704">
    <property type="protein sequence ID" value="SVB74896.1"/>
    <property type="molecule type" value="Genomic_DNA"/>
</dbReference>
<dbReference type="PROSITE" id="PS50059">
    <property type="entry name" value="FKBP_PPIASE"/>
    <property type="match status" value="1"/>
</dbReference>